<reference evidence="2" key="1">
    <citation type="submission" date="2023-08" db="EMBL/GenBank/DDBJ databases">
        <title>Draft sequence of the Babesia gibsoni genome.</title>
        <authorList>
            <person name="Yamagishi J.Y."/>
            <person name="Xuan X.X."/>
        </authorList>
    </citation>
    <scope>NUCLEOTIDE SEQUENCE</scope>
    <source>
        <strain evidence="2">Azabu</strain>
    </source>
</reference>
<dbReference type="AlphaFoldDB" id="A0AAD8UU52"/>
<protein>
    <submittedName>
        <fullName evidence="2">Uncharacterized protein</fullName>
    </submittedName>
</protein>
<feature type="coiled-coil region" evidence="1">
    <location>
        <begin position="161"/>
        <end position="188"/>
    </location>
</feature>
<accession>A0AAD8UU52</accession>
<sequence length="252" mass="28777">MYGKRTQGMCSNDVTMSESVHHDEAFGAMNRKRQCSVRSPFEATATTRREDSSDVEWSGDEFLVDGDKKGTIRFLVSQWSERVIEGMKYAHSSKELKRLLCEHLNEFYRTVCVDPAEDATSPRDPQEETVEDLKNKVNQLLHRNNILCNVIRHQYDSIRKLQATEAQNANLIKEKADLTDQLRNLKHRISLYINSIEGDVAPGCGAFDSNLTRGPPDIIHVWGHERLRLSLGRNPCVYSLIPIANYKDLESL</sequence>
<dbReference type="EMBL" id="JAVEPI010000001">
    <property type="protein sequence ID" value="KAK1444597.1"/>
    <property type="molecule type" value="Genomic_DNA"/>
</dbReference>
<keyword evidence="3" id="KW-1185">Reference proteome</keyword>
<dbReference type="Proteomes" id="UP001230268">
    <property type="component" value="Unassembled WGS sequence"/>
</dbReference>
<comment type="caution">
    <text evidence="2">The sequence shown here is derived from an EMBL/GenBank/DDBJ whole genome shotgun (WGS) entry which is preliminary data.</text>
</comment>
<keyword evidence="1" id="KW-0175">Coiled coil</keyword>
<evidence type="ECO:0000256" key="1">
    <source>
        <dbReference type="SAM" id="Coils"/>
    </source>
</evidence>
<evidence type="ECO:0000313" key="2">
    <source>
        <dbReference type="EMBL" id="KAK1444597.1"/>
    </source>
</evidence>
<organism evidence="2 3">
    <name type="scientific">Babesia gibsoni</name>
    <dbReference type="NCBI Taxonomy" id="33632"/>
    <lineage>
        <taxon>Eukaryota</taxon>
        <taxon>Sar</taxon>
        <taxon>Alveolata</taxon>
        <taxon>Apicomplexa</taxon>
        <taxon>Aconoidasida</taxon>
        <taxon>Piroplasmida</taxon>
        <taxon>Babesiidae</taxon>
        <taxon>Babesia</taxon>
    </lineage>
</organism>
<name>A0AAD8UU52_BABGI</name>
<proteinExistence type="predicted"/>
<gene>
    <name evidence="2" type="ORF">BgAZ_105030</name>
</gene>
<evidence type="ECO:0000313" key="3">
    <source>
        <dbReference type="Proteomes" id="UP001230268"/>
    </source>
</evidence>